<name>A0ACB7X6Z7_9ERIC</name>
<keyword evidence="2" id="KW-1185">Reference proteome</keyword>
<proteinExistence type="predicted"/>
<reference evidence="1 2" key="1">
    <citation type="journal article" date="2021" name="Hortic Res">
        <title>High-quality reference genome and annotation aids understanding of berry development for evergreen blueberry (Vaccinium darrowii).</title>
        <authorList>
            <person name="Yu J."/>
            <person name="Hulse-Kemp A.M."/>
            <person name="Babiker E."/>
            <person name="Staton M."/>
        </authorList>
    </citation>
    <scope>NUCLEOTIDE SEQUENCE [LARGE SCALE GENOMIC DNA]</scope>
    <source>
        <strain evidence="2">cv. NJ 8807/NJ 8810</strain>
        <tissue evidence="1">Young leaf</tissue>
    </source>
</reference>
<evidence type="ECO:0000313" key="1">
    <source>
        <dbReference type="EMBL" id="KAH7836537.1"/>
    </source>
</evidence>
<evidence type="ECO:0000313" key="2">
    <source>
        <dbReference type="Proteomes" id="UP000828048"/>
    </source>
</evidence>
<dbReference type="EMBL" id="CM037156">
    <property type="protein sequence ID" value="KAH7836537.1"/>
    <property type="molecule type" value="Genomic_DNA"/>
</dbReference>
<sequence length="508" mass="56052">MDEEILSKLSSFTLTQEEDEAVELVAADFKASKQECLLSAMGKIITQKGINLGGLKAAMELAWGYPKGFKVIEVGGGIYQFVFGAEADLVRVIAGSPWLFNNQLIVLHRWQEGIKPGKINFSFSPFWIQLRALPLEFMSVDVGRRMMAGFGDVEDVVMAQLNGNQGRRIHVKVELDITKPLPRAKKVYTADWEQVLVSFRYEKLPLMCHYCGVVGHDDRSCMGKYNDAKAGILKENQYGGWLRASPVKLLGRRRAEGRPDSSPADSSADGMSFGKSGDLGKDLRDPAQSREFKSGRRQLQWESVIGTGDVRDVGLGQINASPVEKEVAVPNTRNHAQSEPTLPISNSLVEVINKAHSEGSSIGPIEVMEEDQLIVESNLAQAIRKSSPYVENKALANERMSGGPIQRNGTKRNGSGADTMQTKNSPSRGYRRKPKADGNLNLGGQQVQQQGQVKSGKRKCGEEVLDGEFLRDMLQDHSKRQKKGSVQDEIVKNATVEVASREWPQVPK</sequence>
<protein>
    <submittedName>
        <fullName evidence="1">Uncharacterized protein</fullName>
    </submittedName>
</protein>
<comment type="caution">
    <text evidence="1">The sequence shown here is derived from an EMBL/GenBank/DDBJ whole genome shotgun (WGS) entry which is preliminary data.</text>
</comment>
<dbReference type="Proteomes" id="UP000828048">
    <property type="component" value="Chromosome 6"/>
</dbReference>
<gene>
    <name evidence="1" type="ORF">Vadar_002669</name>
</gene>
<accession>A0ACB7X6Z7</accession>
<organism evidence="1 2">
    <name type="scientific">Vaccinium darrowii</name>
    <dbReference type="NCBI Taxonomy" id="229202"/>
    <lineage>
        <taxon>Eukaryota</taxon>
        <taxon>Viridiplantae</taxon>
        <taxon>Streptophyta</taxon>
        <taxon>Embryophyta</taxon>
        <taxon>Tracheophyta</taxon>
        <taxon>Spermatophyta</taxon>
        <taxon>Magnoliopsida</taxon>
        <taxon>eudicotyledons</taxon>
        <taxon>Gunneridae</taxon>
        <taxon>Pentapetalae</taxon>
        <taxon>asterids</taxon>
        <taxon>Ericales</taxon>
        <taxon>Ericaceae</taxon>
        <taxon>Vaccinioideae</taxon>
        <taxon>Vaccinieae</taxon>
        <taxon>Vaccinium</taxon>
    </lineage>
</organism>